<evidence type="ECO:0000256" key="5">
    <source>
        <dbReference type="ARBA" id="ARBA00022692"/>
    </source>
</evidence>
<evidence type="ECO:0000256" key="7">
    <source>
        <dbReference type="ARBA" id="ARBA00023136"/>
    </source>
</evidence>
<dbReference type="PANTHER" id="PTHR30472">
    <property type="entry name" value="FERRIC ENTEROBACTIN TRANSPORT SYSTEM PERMEASE PROTEIN"/>
    <property type="match status" value="1"/>
</dbReference>
<keyword evidence="3" id="KW-0813">Transport</keyword>
<comment type="caution">
    <text evidence="9">The sequence shown here is derived from an EMBL/GenBank/DDBJ whole genome shotgun (WGS) entry which is preliminary data.</text>
</comment>
<evidence type="ECO:0000256" key="3">
    <source>
        <dbReference type="ARBA" id="ARBA00022448"/>
    </source>
</evidence>
<evidence type="ECO:0000313" key="10">
    <source>
        <dbReference type="Proteomes" id="UP001501102"/>
    </source>
</evidence>
<dbReference type="Proteomes" id="UP001501102">
    <property type="component" value="Unassembled WGS sequence"/>
</dbReference>
<evidence type="ECO:0000256" key="8">
    <source>
        <dbReference type="SAM" id="Phobius"/>
    </source>
</evidence>
<dbReference type="EMBL" id="BAAAXZ010000055">
    <property type="protein sequence ID" value="GAA2919382.1"/>
    <property type="molecule type" value="Genomic_DNA"/>
</dbReference>
<accession>A0ABN3WK46</accession>
<evidence type="ECO:0000256" key="1">
    <source>
        <dbReference type="ARBA" id="ARBA00004651"/>
    </source>
</evidence>
<comment type="subcellular location">
    <subcellularLocation>
        <location evidence="1">Cell membrane</location>
        <topology evidence="1">Multi-pass membrane protein</topology>
    </subcellularLocation>
</comment>
<keyword evidence="10" id="KW-1185">Reference proteome</keyword>
<evidence type="ECO:0000256" key="6">
    <source>
        <dbReference type="ARBA" id="ARBA00022989"/>
    </source>
</evidence>
<dbReference type="InterPro" id="IPR037294">
    <property type="entry name" value="ABC_BtuC-like"/>
</dbReference>
<dbReference type="PANTHER" id="PTHR30472:SF24">
    <property type="entry name" value="FERRIC ENTEROBACTIN TRANSPORT SYSTEM PERMEASE PROTEIN FEPG"/>
    <property type="match status" value="1"/>
</dbReference>
<keyword evidence="4" id="KW-1003">Cell membrane</keyword>
<dbReference type="Pfam" id="PF01032">
    <property type="entry name" value="FecCD"/>
    <property type="match status" value="1"/>
</dbReference>
<protein>
    <submittedName>
        <fullName evidence="9">Uncharacterized protein</fullName>
    </submittedName>
</protein>
<sequence length="139" mass="14424">MAKGVHGNRFVLVGIATSAILVSVIGYLLTKANLTDAARATLWMVGSLNGRDWSQVWRCCASAPCSSPSSSDMAAACGCWRWARTRRLPLGVRVERTRLTALTCAVLLAAGATAAAGPIAFVALSAAADRPAADPVARP</sequence>
<keyword evidence="7 8" id="KW-0472">Membrane</keyword>
<dbReference type="Gene3D" id="1.10.3470.10">
    <property type="entry name" value="ABC transporter involved in vitamin B12 uptake, BtuC"/>
    <property type="match status" value="1"/>
</dbReference>
<dbReference type="InterPro" id="IPR000522">
    <property type="entry name" value="ABC_transptr_permease_BtuC"/>
</dbReference>
<feature type="transmembrane region" description="Helical" evidence="8">
    <location>
        <begin position="12"/>
        <end position="30"/>
    </location>
</feature>
<evidence type="ECO:0000256" key="2">
    <source>
        <dbReference type="ARBA" id="ARBA00007935"/>
    </source>
</evidence>
<evidence type="ECO:0000256" key="4">
    <source>
        <dbReference type="ARBA" id="ARBA00022475"/>
    </source>
</evidence>
<reference evidence="9 10" key="1">
    <citation type="journal article" date="2019" name="Int. J. Syst. Evol. Microbiol.">
        <title>The Global Catalogue of Microorganisms (GCM) 10K type strain sequencing project: providing services to taxonomists for standard genome sequencing and annotation.</title>
        <authorList>
            <consortium name="The Broad Institute Genomics Platform"/>
            <consortium name="The Broad Institute Genome Sequencing Center for Infectious Disease"/>
            <person name="Wu L."/>
            <person name="Ma J."/>
        </authorList>
    </citation>
    <scope>NUCLEOTIDE SEQUENCE [LARGE SCALE GENOMIC DNA]</scope>
    <source>
        <strain evidence="9 10">JCM 4087</strain>
    </source>
</reference>
<proteinExistence type="inferred from homology"/>
<feature type="transmembrane region" description="Helical" evidence="8">
    <location>
        <begin position="99"/>
        <end position="124"/>
    </location>
</feature>
<organism evidence="9 10">
    <name type="scientific">Streptomyces thioluteus</name>
    <dbReference type="NCBI Taxonomy" id="66431"/>
    <lineage>
        <taxon>Bacteria</taxon>
        <taxon>Bacillati</taxon>
        <taxon>Actinomycetota</taxon>
        <taxon>Actinomycetes</taxon>
        <taxon>Kitasatosporales</taxon>
        <taxon>Streptomycetaceae</taxon>
        <taxon>Streptomyces</taxon>
    </lineage>
</organism>
<dbReference type="SUPFAM" id="SSF81345">
    <property type="entry name" value="ABC transporter involved in vitamin B12 uptake, BtuC"/>
    <property type="match status" value="1"/>
</dbReference>
<keyword evidence="5 8" id="KW-0812">Transmembrane</keyword>
<evidence type="ECO:0000313" key="9">
    <source>
        <dbReference type="EMBL" id="GAA2919382.1"/>
    </source>
</evidence>
<gene>
    <name evidence="9" type="ORF">GCM10020221_14560</name>
</gene>
<keyword evidence="6 8" id="KW-1133">Transmembrane helix</keyword>
<comment type="similarity">
    <text evidence="2">Belongs to the binding-protein-dependent transport system permease family. FecCD subfamily.</text>
</comment>
<name>A0ABN3WK46_STRTU</name>